<keyword evidence="2" id="KW-0378">Hydrolase</keyword>
<reference evidence="3" key="1">
    <citation type="submission" date="2015-06" db="EMBL/GenBank/DDBJ databases">
        <authorList>
            <person name="Bertelli C."/>
        </authorList>
    </citation>
    <scope>NUCLEOTIDE SEQUENCE [LARGE SCALE GENOMIC DNA]</scope>
    <source>
        <strain evidence="3">CRIB-30</strain>
    </source>
</reference>
<dbReference type="SUPFAM" id="SSF109604">
    <property type="entry name" value="HD-domain/PDEase-like"/>
    <property type="match status" value="1"/>
</dbReference>
<dbReference type="Proteomes" id="UP000220251">
    <property type="component" value="Unassembled WGS sequence"/>
</dbReference>
<dbReference type="Gene3D" id="1.10.3210.10">
    <property type="entry name" value="Hypothetical protein af1432"/>
    <property type="match status" value="1"/>
</dbReference>
<dbReference type="GO" id="GO:0008832">
    <property type="term" value="F:dGTPase activity"/>
    <property type="evidence" value="ECO:0007669"/>
    <property type="project" value="TreeGrafter"/>
</dbReference>
<dbReference type="InterPro" id="IPR003607">
    <property type="entry name" value="HD/PDEase_dom"/>
</dbReference>
<evidence type="ECO:0000313" key="2">
    <source>
        <dbReference type="EMBL" id="CRX39216.1"/>
    </source>
</evidence>
<dbReference type="CDD" id="cd00077">
    <property type="entry name" value="HDc"/>
    <property type="match status" value="1"/>
</dbReference>
<keyword evidence="3" id="KW-1185">Reference proteome</keyword>
<protein>
    <submittedName>
        <fullName evidence="2">Metal dependent phosphohydrolase</fullName>
    </submittedName>
</protein>
<dbReference type="InterPro" id="IPR050135">
    <property type="entry name" value="dGTPase-like"/>
</dbReference>
<accession>A0A0H5DRA2</accession>
<dbReference type="GO" id="GO:0006203">
    <property type="term" value="P:dGTP catabolic process"/>
    <property type="evidence" value="ECO:0007669"/>
    <property type="project" value="TreeGrafter"/>
</dbReference>
<evidence type="ECO:0000313" key="3">
    <source>
        <dbReference type="Proteomes" id="UP000220251"/>
    </source>
</evidence>
<evidence type="ECO:0000259" key="1">
    <source>
        <dbReference type="SMART" id="SM00471"/>
    </source>
</evidence>
<dbReference type="RefSeq" id="WP_098039082.1">
    <property type="nucleotide sequence ID" value="NZ_CWGJ01000026.1"/>
</dbReference>
<proteinExistence type="predicted"/>
<feature type="domain" description="HD/PDEase" evidence="1">
    <location>
        <begin position="69"/>
        <end position="186"/>
    </location>
</feature>
<dbReference type="AlphaFoldDB" id="A0A0H5DRA2"/>
<gene>
    <name evidence="2" type="ORF">ELAC_1891</name>
</gene>
<organism evidence="2 3">
    <name type="scientific">Estrella lausannensis</name>
    <dbReference type="NCBI Taxonomy" id="483423"/>
    <lineage>
        <taxon>Bacteria</taxon>
        <taxon>Pseudomonadati</taxon>
        <taxon>Chlamydiota</taxon>
        <taxon>Chlamydiia</taxon>
        <taxon>Parachlamydiales</taxon>
        <taxon>Candidatus Criblamydiaceae</taxon>
        <taxon>Estrella</taxon>
    </lineage>
</organism>
<dbReference type="PANTHER" id="PTHR11373:SF4">
    <property type="entry name" value="DEOXYNUCLEOSIDE TRIPHOSPHATE TRIPHOSPHOHYDROLASE SAMHD1"/>
    <property type="match status" value="1"/>
</dbReference>
<dbReference type="PANTHER" id="PTHR11373">
    <property type="entry name" value="DEOXYNUCLEOSIDE TRIPHOSPHATE TRIPHOSPHOHYDROLASE"/>
    <property type="match status" value="1"/>
</dbReference>
<dbReference type="Pfam" id="PF01966">
    <property type="entry name" value="HD"/>
    <property type="match status" value="1"/>
</dbReference>
<dbReference type="EMBL" id="CWGJ01000026">
    <property type="protein sequence ID" value="CRX39216.1"/>
    <property type="molecule type" value="Genomic_DNA"/>
</dbReference>
<dbReference type="OrthoDB" id="9814017at2"/>
<name>A0A0H5DRA2_9BACT</name>
<sequence length="375" mass="43052">MTHLKAKLAQITLSFLLFHHTLSSEIVNTFYGALDVQEPVLLELIESPSFTRLKSVRQYGVVYYTEFPEEYTRYDHSLGVFHILRVKGASLKEQIAGLLHDASHTAFSHVGDWIFDKIGAEKDYQNSIHVEYLERSGLATILGKYGYTAEEMQPVSELYPMLEQKGPALCADRIEYNIQGAYHQGFITREEAAEILDDFRYIDGDWIATDLKRMKKLVSFSLYMTEHCWGGVNNYLASRWLAESILRAVELGILTWDAIHFGVDEAIWLTLFESPDPEIQARMRKILDVPSYFILTDEADADLKFNSKFRGINPWVLVNGKKVRLLETDFLLHKAWTEVQERVQKGWSVKLIDPLAEKTPNTTALQETSSFGEQR</sequence>
<dbReference type="SMART" id="SM00471">
    <property type="entry name" value="HDc"/>
    <property type="match status" value="1"/>
</dbReference>
<dbReference type="InterPro" id="IPR006674">
    <property type="entry name" value="HD_domain"/>
</dbReference>